<reference evidence="16" key="1">
    <citation type="submission" date="2015-08" db="EMBL/GenBank/DDBJ databases">
        <authorList>
            <person name="Babu N.S."/>
            <person name="Beckwith C.J."/>
            <person name="Beseler K.G."/>
            <person name="Brison A."/>
            <person name="Carone J.V."/>
            <person name="Caskin T.P."/>
            <person name="Diamond M."/>
            <person name="Durham M.E."/>
            <person name="Foxe J.M."/>
            <person name="Go M."/>
            <person name="Henderson B.A."/>
            <person name="Jones I.B."/>
            <person name="McGettigan J.A."/>
            <person name="Micheletti S.J."/>
            <person name="Nasrallah M.E."/>
            <person name="Ortiz D."/>
            <person name="Piller C.R."/>
            <person name="Privatt S.R."/>
            <person name="Schneider S.L."/>
            <person name="Sharp S."/>
            <person name="Smith T.C."/>
            <person name="Stanton J.D."/>
            <person name="Ullery H.E."/>
            <person name="Wilson R.J."/>
            <person name="Serrano M.G."/>
            <person name="Buck G."/>
            <person name="Lee V."/>
            <person name="Wang Y."/>
            <person name="Carvalho R."/>
            <person name="Voegtly L."/>
            <person name="Shi R."/>
            <person name="Duckworth R."/>
            <person name="Johnson A."/>
            <person name="Loviza R."/>
            <person name="Walstead R."/>
            <person name="Shah Z."/>
            <person name="Kiflezghi M."/>
            <person name="Wade K."/>
            <person name="Ball S.L."/>
            <person name="Bradley K.W."/>
            <person name="Asai D.J."/>
            <person name="Bowman C.A."/>
            <person name="Russell D.A."/>
            <person name="Pope W.H."/>
            <person name="Jacobs-Sera D."/>
            <person name="Hendrix R.W."/>
            <person name="Hatfull G.F."/>
        </authorList>
    </citation>
    <scope>NUCLEOTIDE SEQUENCE</scope>
</reference>
<dbReference type="GO" id="GO:1990246">
    <property type="term" value="C:uniplex complex"/>
    <property type="evidence" value="ECO:0007669"/>
    <property type="project" value="TreeGrafter"/>
</dbReference>
<dbReference type="GO" id="GO:0005758">
    <property type="term" value="C:mitochondrial intermembrane space"/>
    <property type="evidence" value="ECO:0007669"/>
    <property type="project" value="UniProtKB-SubCell"/>
</dbReference>
<accession>A0A1D2AEE5</accession>
<keyword evidence="9" id="KW-0809">Transit peptide</keyword>
<dbReference type="Gene3D" id="1.10.238.10">
    <property type="entry name" value="EF-hand"/>
    <property type="match status" value="1"/>
</dbReference>
<feature type="domain" description="EF-hand" evidence="14">
    <location>
        <begin position="192"/>
        <end position="224"/>
    </location>
</feature>
<dbReference type="GO" id="GO:0051560">
    <property type="term" value="P:mitochondrial calcium ion homeostasis"/>
    <property type="evidence" value="ECO:0007669"/>
    <property type="project" value="TreeGrafter"/>
</dbReference>
<evidence type="ECO:0000256" key="8">
    <source>
        <dbReference type="ARBA" id="ARBA00022837"/>
    </source>
</evidence>
<organism evidence="16">
    <name type="scientific">Auxenochlorella protothecoides</name>
    <name type="common">Green microalga</name>
    <name type="synonym">Chlorella protothecoides</name>
    <dbReference type="NCBI Taxonomy" id="3075"/>
    <lineage>
        <taxon>Eukaryota</taxon>
        <taxon>Viridiplantae</taxon>
        <taxon>Chlorophyta</taxon>
        <taxon>core chlorophytes</taxon>
        <taxon>Trebouxiophyceae</taxon>
        <taxon>Chlorellales</taxon>
        <taxon>Chlorellaceae</taxon>
        <taxon>Auxenochlorella</taxon>
    </lineage>
</organism>
<evidence type="ECO:0000313" key="15">
    <source>
        <dbReference type="EMBL" id="JAT75312.1"/>
    </source>
</evidence>
<proteinExistence type="inferred from homology"/>
<evidence type="ECO:0000256" key="4">
    <source>
        <dbReference type="ARBA" id="ARBA00022568"/>
    </source>
</evidence>
<evidence type="ECO:0000256" key="11">
    <source>
        <dbReference type="ARBA" id="ARBA00023128"/>
    </source>
</evidence>
<protein>
    <recommendedName>
        <fullName evidence="14">EF-hand domain-containing protein</fullName>
    </recommendedName>
</protein>
<evidence type="ECO:0000256" key="13">
    <source>
        <dbReference type="ARBA" id="ARBA00038333"/>
    </source>
</evidence>
<dbReference type="GO" id="GO:0005509">
    <property type="term" value="F:calcium ion binding"/>
    <property type="evidence" value="ECO:0007669"/>
    <property type="project" value="InterPro"/>
</dbReference>
<dbReference type="EMBL" id="GDKF01003310">
    <property type="protein sequence ID" value="JAT75312.1"/>
    <property type="molecule type" value="Transcribed_RNA"/>
</dbReference>
<dbReference type="AlphaFoldDB" id="A0A1D2AEE5"/>
<evidence type="ECO:0000256" key="5">
    <source>
        <dbReference type="ARBA" id="ARBA00022723"/>
    </source>
</evidence>
<keyword evidence="3" id="KW-0813">Transport</keyword>
<keyword evidence="8" id="KW-0106">Calcium</keyword>
<evidence type="ECO:0000256" key="12">
    <source>
        <dbReference type="ARBA" id="ARBA00023136"/>
    </source>
</evidence>
<keyword evidence="7" id="KW-0999">Mitochondrion inner membrane</keyword>
<evidence type="ECO:0000256" key="7">
    <source>
        <dbReference type="ARBA" id="ARBA00022792"/>
    </source>
</evidence>
<dbReference type="PROSITE" id="PS50222">
    <property type="entry name" value="EF_HAND_2"/>
    <property type="match status" value="2"/>
</dbReference>
<dbReference type="PROSITE" id="PS00018">
    <property type="entry name" value="EF_HAND_1"/>
    <property type="match status" value="2"/>
</dbReference>
<evidence type="ECO:0000256" key="10">
    <source>
        <dbReference type="ARBA" id="ARBA00023065"/>
    </source>
</evidence>
<dbReference type="Pfam" id="PF13499">
    <property type="entry name" value="EF-hand_7"/>
    <property type="match status" value="1"/>
</dbReference>
<comment type="similarity">
    <text evidence="13">Belongs to the MICU1 family. MICU1 subfamily.</text>
</comment>
<gene>
    <name evidence="15" type="ORF">g.13870</name>
    <name evidence="16" type="ORF">g.13872</name>
</gene>
<dbReference type="InterPro" id="IPR018247">
    <property type="entry name" value="EF_Hand_1_Ca_BS"/>
</dbReference>
<dbReference type="SUPFAM" id="SSF47473">
    <property type="entry name" value="EF-hand"/>
    <property type="match status" value="1"/>
</dbReference>
<evidence type="ECO:0000313" key="16">
    <source>
        <dbReference type="EMBL" id="JAT77574.1"/>
    </source>
</evidence>
<keyword evidence="6" id="KW-0677">Repeat</keyword>
<dbReference type="InterPro" id="IPR039800">
    <property type="entry name" value="MICU1/2/3"/>
</dbReference>
<dbReference type="PANTHER" id="PTHR12294:SF1">
    <property type="entry name" value="CALCIUM UPTAKE PROTEIN 1, MITOCHONDRIAL"/>
    <property type="match status" value="1"/>
</dbReference>
<dbReference type="PANTHER" id="PTHR12294">
    <property type="entry name" value="EF HAND DOMAIN FAMILY A1,A2-RELATED"/>
    <property type="match status" value="1"/>
</dbReference>
<keyword evidence="11" id="KW-0496">Mitochondrion</keyword>
<dbReference type="GO" id="GO:0036444">
    <property type="term" value="P:calcium import into the mitochondrion"/>
    <property type="evidence" value="ECO:0007669"/>
    <property type="project" value="TreeGrafter"/>
</dbReference>
<sequence>MMWGTRVRPRDHFLRHLLKQVSALTPQLADGTSRSRDSPRYGWVLASAAVASIAGGTCTAVAEAPKPVSKENKGWSLLTLEQRRKVFFKYERKIRDLSPPHKVFEYFASQRHGPAAWMTAQDVMRSVVPVFPPSKSAVLRAGSLWGEPSPEMKEAAACPKGSAFLALDMDRDGRIDYEEWLLFLALLSIPTEDIQVAFHMVDANHSGSIEVLELEALLVSLRKRYCKILPHTGNPPVGDTSRRNAEALMESITGARGGSLTLARFAQFVNSLRDEVMAMEFAFYDVDSKGVMAAQDFAYSVIGATRLKHLDQYLDKVEDMPDDLAAETVTKSDFLAFQHIWRQLRRLVIALEFARTVAGRVTGADLAWVTQHVLGTTLSNTQVGEGGEGKIGVG</sequence>
<evidence type="ECO:0000256" key="3">
    <source>
        <dbReference type="ARBA" id="ARBA00022448"/>
    </source>
</evidence>
<evidence type="ECO:0000256" key="2">
    <source>
        <dbReference type="ARBA" id="ARBA00004569"/>
    </source>
</evidence>
<keyword evidence="5" id="KW-0479">Metal-binding</keyword>
<comment type="subcellular location">
    <subcellularLocation>
        <location evidence="1">Mitochondrion inner membrane</location>
    </subcellularLocation>
    <subcellularLocation>
        <location evidence="2">Mitochondrion intermembrane space</location>
    </subcellularLocation>
</comment>
<keyword evidence="4" id="KW-0109">Calcium transport</keyword>
<evidence type="ECO:0000256" key="9">
    <source>
        <dbReference type="ARBA" id="ARBA00022946"/>
    </source>
</evidence>
<dbReference type="InterPro" id="IPR002048">
    <property type="entry name" value="EF_hand_dom"/>
</dbReference>
<dbReference type="InterPro" id="IPR011992">
    <property type="entry name" value="EF-hand-dom_pair"/>
</dbReference>
<name>A0A1D2AEE5_AUXPR</name>
<dbReference type="SMART" id="SM00054">
    <property type="entry name" value="EFh"/>
    <property type="match status" value="2"/>
</dbReference>
<evidence type="ECO:0000256" key="6">
    <source>
        <dbReference type="ARBA" id="ARBA00022737"/>
    </source>
</evidence>
<evidence type="ECO:0000256" key="1">
    <source>
        <dbReference type="ARBA" id="ARBA00004273"/>
    </source>
</evidence>
<evidence type="ECO:0000259" key="14">
    <source>
        <dbReference type="PROSITE" id="PS50222"/>
    </source>
</evidence>
<keyword evidence="12" id="KW-0472">Membrane</keyword>
<feature type="domain" description="EF-hand" evidence="14">
    <location>
        <begin position="163"/>
        <end position="190"/>
    </location>
</feature>
<keyword evidence="10" id="KW-0406">Ion transport</keyword>
<dbReference type="EMBL" id="GDKF01001048">
    <property type="protein sequence ID" value="JAT77574.1"/>
    <property type="molecule type" value="Transcribed_RNA"/>
</dbReference>